<gene>
    <name evidence="1" type="ORF">CH341_05720</name>
</gene>
<protein>
    <submittedName>
        <fullName evidence="1">Uncharacterized protein</fullName>
    </submittedName>
</protein>
<dbReference type="EMBL" id="NPEX01000025">
    <property type="protein sequence ID" value="RAI45057.1"/>
    <property type="molecule type" value="Genomic_DNA"/>
</dbReference>
<comment type="caution">
    <text evidence="1">The sequence shown here is derived from an EMBL/GenBank/DDBJ whole genome shotgun (WGS) entry which is preliminary data.</text>
</comment>
<sequence length="94" mass="10138">MSMRFKLPPGGDVPPVVAARRLGLSLDAFRDALPALVQSGFPAADAITGNYDLDAIDAWRRRRHPHLFGQLTPPPAARDARDVVAARVARLRGG</sequence>
<dbReference type="Proteomes" id="UP000249130">
    <property type="component" value="Unassembled WGS sequence"/>
</dbReference>
<evidence type="ECO:0000313" key="2">
    <source>
        <dbReference type="Proteomes" id="UP000249130"/>
    </source>
</evidence>
<reference evidence="1 2" key="1">
    <citation type="submission" date="2017-07" db="EMBL/GenBank/DDBJ databases">
        <title>Draft Genome Sequences of Select Purple Nonsulfur Bacteria.</title>
        <authorList>
            <person name="Lasarre B."/>
            <person name="Mckinlay J.B."/>
        </authorList>
    </citation>
    <scope>NUCLEOTIDE SEQUENCE [LARGE SCALE GENOMIC DNA]</scope>
    <source>
        <strain evidence="1 2">DSM 5909</strain>
    </source>
</reference>
<dbReference type="OrthoDB" id="8000465at2"/>
<dbReference type="RefSeq" id="WP_111418077.1">
    <property type="nucleotide sequence ID" value="NZ_NPEX01000025.1"/>
</dbReference>
<accession>A0A327L3T0</accession>
<evidence type="ECO:0000313" key="1">
    <source>
        <dbReference type="EMBL" id="RAI45057.1"/>
    </source>
</evidence>
<proteinExistence type="predicted"/>
<dbReference type="AlphaFoldDB" id="A0A327L3T0"/>
<keyword evidence="2" id="KW-1185">Reference proteome</keyword>
<organism evidence="1 2">
    <name type="scientific">Rhodoplanes roseus</name>
    <dbReference type="NCBI Taxonomy" id="29409"/>
    <lineage>
        <taxon>Bacteria</taxon>
        <taxon>Pseudomonadati</taxon>
        <taxon>Pseudomonadota</taxon>
        <taxon>Alphaproteobacteria</taxon>
        <taxon>Hyphomicrobiales</taxon>
        <taxon>Nitrobacteraceae</taxon>
        <taxon>Rhodoplanes</taxon>
    </lineage>
</organism>
<name>A0A327L3T0_9BRAD</name>